<dbReference type="AlphaFoldDB" id="A0AAD6LIB0"/>
<feature type="domain" description="Helicase ATP-binding" evidence="21">
    <location>
        <begin position="41"/>
        <end position="219"/>
    </location>
</feature>
<dbReference type="InterPro" id="IPR011545">
    <property type="entry name" value="DEAD/DEAH_box_helicase_dom"/>
</dbReference>
<dbReference type="InterPro" id="IPR038765">
    <property type="entry name" value="Papain-like_cys_pep_sf"/>
</dbReference>
<dbReference type="Gene3D" id="3.40.50.300">
    <property type="entry name" value="P-loop containing nucleotide triphosphate hydrolases"/>
    <property type="match status" value="2"/>
</dbReference>
<dbReference type="GO" id="GO:0000245">
    <property type="term" value="P:spliceosomal complex assembly"/>
    <property type="evidence" value="ECO:0007669"/>
    <property type="project" value="InterPro"/>
</dbReference>
<feature type="domain" description="UBP-type" evidence="20">
    <location>
        <begin position="593"/>
        <end position="690"/>
    </location>
</feature>
<dbReference type="InterPro" id="IPR001650">
    <property type="entry name" value="Helicase_C-like"/>
</dbReference>
<evidence type="ECO:0000256" key="1">
    <source>
        <dbReference type="ARBA" id="ARBA00004123"/>
    </source>
</evidence>
<dbReference type="InterPro" id="IPR050079">
    <property type="entry name" value="DEAD_box_RNA_helicase"/>
</dbReference>
<dbReference type="Pfam" id="PF02148">
    <property type="entry name" value="zf-UBP"/>
    <property type="match status" value="1"/>
</dbReference>
<dbReference type="InterPro" id="IPR014001">
    <property type="entry name" value="Helicase_ATP-bd"/>
</dbReference>
<evidence type="ECO:0000256" key="6">
    <source>
        <dbReference type="ARBA" id="ARBA00022741"/>
    </source>
</evidence>
<dbReference type="Pfam" id="PF00443">
    <property type="entry name" value="UCH"/>
    <property type="match status" value="1"/>
</dbReference>
<keyword evidence="12" id="KW-0694">RNA-binding</keyword>
<name>A0AAD6LIB0_9ROSI</name>
<evidence type="ECO:0000313" key="24">
    <source>
        <dbReference type="EMBL" id="KAJ6967683.1"/>
    </source>
</evidence>
<feature type="compositionally biased region" description="Acidic residues" evidence="18">
    <location>
        <begin position="563"/>
        <end position="577"/>
    </location>
</feature>
<dbReference type="SUPFAM" id="SSF57850">
    <property type="entry name" value="RING/U-box"/>
    <property type="match status" value="1"/>
</dbReference>
<evidence type="ECO:0000259" key="21">
    <source>
        <dbReference type="PROSITE" id="PS51192"/>
    </source>
</evidence>
<dbReference type="PANTHER" id="PTHR47959">
    <property type="entry name" value="ATP-DEPENDENT RNA HELICASE RHLE-RELATED"/>
    <property type="match status" value="1"/>
</dbReference>
<dbReference type="Gene3D" id="3.30.40.10">
    <property type="entry name" value="Zinc/RING finger domain, C3HC4 (zinc finger)"/>
    <property type="match status" value="1"/>
</dbReference>
<evidence type="ECO:0000256" key="4">
    <source>
        <dbReference type="ARBA" id="ARBA00022723"/>
    </source>
</evidence>
<sequence length="1043" mass="118705">MAEDKQETEKTFADLGLCKELVEACENLGWKKPTKIQEEAIPYALQGKDLIGVAATGSGKTGAFVLPTLEALLKDSQERKSVQPFFVCVLSPTRELAIQIAEQFETLGSGIGVRCVVLVGGEDTLQQSIVLAKKRPHVIVGTPGRLADHLSNTKGFSLHALKYLILDEADRLLSMDFEKSLDEILKAIPRNRRTYLFSATMTNKAGVIYIEIARVKKLQRACLRNPVKIEAAFKYSTVDTLEQGFYFMPAALKDCYLVHVISSKKGATSMVFTRTCRETDFLALVLRKLGLGAIPINGQMSQSNRLGALNKFKAGEFNILICTDVASRGLDIPSVDVVVNYNIPTNAKDYFHRVGRTARAGRSGLAISLVNQFDIGPFKQIEKHIGDDFKIPKYTANEDEVLLLAERVTEAKRISRKSIKEGGGNKRTDRLDDEDEEDIEKRCRNDVSFCLGLAKRSSSRSKQQSSLETGNILGSFQDHQIKVREEKIVKNKRVEEDNMGTEESGGVSKRQRLDELSSASGIENPLVPYNDVDDEEEDFERGKTANGGGRVEENRGQVVAAENGEENEEEEEEDLYGEENSLEKRKSQFEPREDCPYLDTVNRQVLDFDFEKFCSVSLSNLNVYACLVCGKYYQGRGKKSHAYTHSLEAGHHVYVNLRTEKVYCLPDGYEIIDPSLDDIRHVLNPRFTRDQVKQLDKNRQWSRALDGSDYLPGMVGLNNIKETDFVNVTIQSLMRVTPLRNFFLIPENYQHCKSPLVQRYGELTRKIWHARNFKGQVSPHEFLQAVMKASKKRFRIGQQSDPVEFMAWLLNTLHTNLRTSKKNNSIIYECFQGELEVVKEIPNKAITEKKENGDGQIDGRAGHDIFTETSRMPFLMLGLDLPPPPLFKDVMEKNIIPQVPLFNILKKFDGETVTEVVRPRVARMKYRVTKLPQYLILHMQRFKRNNFFIEKNPTLVNFPVKNLELKDFIPLPMPKENERLRSKYDLIADIVHDGKPNEGFYRVFVQRKSEELWYEMQDLHVSETLPQMVALSEAYLQIYEQQQ</sequence>
<comment type="caution">
    <text evidence="24">The sequence shown here is derived from an EMBL/GenBank/DDBJ whole genome shotgun (WGS) entry which is preliminary data.</text>
</comment>
<dbReference type="InterPro" id="IPR000629">
    <property type="entry name" value="RNA-helicase_DEAD-box_CS"/>
</dbReference>
<dbReference type="InterPro" id="IPR001394">
    <property type="entry name" value="Peptidase_C19_UCH"/>
</dbReference>
<keyword evidence="9" id="KW-0347">Helicase</keyword>
<dbReference type="PROSITE" id="PS51195">
    <property type="entry name" value="Q_MOTIF"/>
    <property type="match status" value="1"/>
</dbReference>
<dbReference type="InterPro" id="IPR044765">
    <property type="entry name" value="DDX47/Rrp3_DEADc"/>
</dbReference>
<keyword evidence="10" id="KW-0862">Zinc</keyword>
<dbReference type="PROSITE" id="PS50235">
    <property type="entry name" value="USP_3"/>
    <property type="match status" value="1"/>
</dbReference>
<dbReference type="CDD" id="cd18787">
    <property type="entry name" value="SF2_C_DEAD"/>
    <property type="match status" value="1"/>
</dbReference>
<evidence type="ECO:0000256" key="8">
    <source>
        <dbReference type="ARBA" id="ARBA00022801"/>
    </source>
</evidence>
<keyword evidence="4" id="KW-0479">Metal-binding</keyword>
<dbReference type="Gene3D" id="3.90.70.10">
    <property type="entry name" value="Cysteine proteinases"/>
    <property type="match status" value="1"/>
</dbReference>
<dbReference type="GO" id="GO:0008270">
    <property type="term" value="F:zinc ion binding"/>
    <property type="evidence" value="ECO:0007669"/>
    <property type="project" value="UniProtKB-KW"/>
</dbReference>
<reference evidence="24 25" key="1">
    <citation type="journal article" date="2023" name="Mol. Ecol. Resour.">
        <title>Chromosome-level genome assembly of a triploid poplar Populus alba 'Berolinensis'.</title>
        <authorList>
            <person name="Chen S."/>
            <person name="Yu Y."/>
            <person name="Wang X."/>
            <person name="Wang S."/>
            <person name="Zhang T."/>
            <person name="Zhou Y."/>
            <person name="He R."/>
            <person name="Meng N."/>
            <person name="Wang Y."/>
            <person name="Liu W."/>
            <person name="Liu Z."/>
            <person name="Liu J."/>
            <person name="Guo Q."/>
            <person name="Huang H."/>
            <person name="Sederoff R.R."/>
            <person name="Wang G."/>
            <person name="Qu G."/>
            <person name="Chen S."/>
        </authorList>
    </citation>
    <scope>NUCLEOTIDE SEQUENCE [LARGE SCALE GENOMIC DNA]</scope>
    <source>
        <strain evidence="24">SC-2020</strain>
    </source>
</reference>
<dbReference type="GO" id="GO:0005829">
    <property type="term" value="C:cytosol"/>
    <property type="evidence" value="ECO:0007669"/>
    <property type="project" value="TreeGrafter"/>
</dbReference>
<evidence type="ECO:0000259" key="22">
    <source>
        <dbReference type="PROSITE" id="PS51194"/>
    </source>
</evidence>
<evidence type="ECO:0000256" key="2">
    <source>
        <dbReference type="ARBA" id="ARBA00009085"/>
    </source>
</evidence>
<dbReference type="PROSITE" id="PS51192">
    <property type="entry name" value="HELICASE_ATP_BIND_1"/>
    <property type="match status" value="1"/>
</dbReference>
<dbReference type="InterPro" id="IPR028889">
    <property type="entry name" value="USP"/>
</dbReference>
<evidence type="ECO:0000256" key="3">
    <source>
        <dbReference type="ARBA" id="ARBA00022664"/>
    </source>
</evidence>
<keyword evidence="25" id="KW-1185">Reference proteome</keyword>
<dbReference type="SMART" id="SM00490">
    <property type="entry name" value="HELICc"/>
    <property type="match status" value="1"/>
</dbReference>
<evidence type="ECO:0000256" key="14">
    <source>
        <dbReference type="ARBA" id="ARBA00023242"/>
    </source>
</evidence>
<evidence type="ECO:0000256" key="10">
    <source>
        <dbReference type="ARBA" id="ARBA00022833"/>
    </source>
</evidence>
<dbReference type="CDD" id="cd17954">
    <property type="entry name" value="DEADc_DDX47"/>
    <property type="match status" value="1"/>
</dbReference>
<dbReference type="PROSITE" id="PS51194">
    <property type="entry name" value="HELICASE_CTER"/>
    <property type="match status" value="1"/>
</dbReference>
<dbReference type="FunFam" id="3.30.40.10:FF:000068">
    <property type="entry name" value="U4/U6.U5 tri-snRNP-associated protein 2"/>
    <property type="match status" value="1"/>
</dbReference>
<dbReference type="InterPro" id="IPR033809">
    <property type="entry name" value="USP39"/>
</dbReference>
<comment type="similarity">
    <text evidence="15">Belongs to the DEAD box helicase family. DDX47/RRP3 subfamily.</text>
</comment>
<evidence type="ECO:0000256" key="13">
    <source>
        <dbReference type="ARBA" id="ARBA00023187"/>
    </source>
</evidence>
<dbReference type="CDD" id="cd02669">
    <property type="entry name" value="Peptidase_C19M"/>
    <property type="match status" value="1"/>
</dbReference>
<evidence type="ECO:0000256" key="15">
    <source>
        <dbReference type="ARBA" id="ARBA00024350"/>
    </source>
</evidence>
<dbReference type="GO" id="GO:0005524">
    <property type="term" value="F:ATP binding"/>
    <property type="evidence" value="ECO:0007669"/>
    <property type="project" value="UniProtKB-KW"/>
</dbReference>
<comment type="similarity">
    <text evidence="2">Belongs to the peptidase C19 family.</text>
</comment>
<dbReference type="InterPro" id="IPR001607">
    <property type="entry name" value="Znf_UBP"/>
</dbReference>
<keyword evidence="11" id="KW-0067">ATP-binding</keyword>
<keyword evidence="13" id="KW-0508">mRNA splicing</keyword>
<accession>A0AAD6LIB0</accession>
<dbReference type="Pfam" id="PF00270">
    <property type="entry name" value="DEAD"/>
    <property type="match status" value="1"/>
</dbReference>
<dbReference type="SUPFAM" id="SSF54001">
    <property type="entry name" value="Cysteine proteinases"/>
    <property type="match status" value="1"/>
</dbReference>
<keyword evidence="14" id="KW-0539">Nucleus</keyword>
<dbReference type="PANTHER" id="PTHR47959:SF24">
    <property type="entry name" value="ATP-DEPENDENT RNA HELICASE"/>
    <property type="match status" value="1"/>
</dbReference>
<evidence type="ECO:0000256" key="12">
    <source>
        <dbReference type="ARBA" id="ARBA00022884"/>
    </source>
</evidence>
<evidence type="ECO:0000256" key="7">
    <source>
        <dbReference type="ARBA" id="ARBA00022771"/>
    </source>
</evidence>
<evidence type="ECO:0000256" key="11">
    <source>
        <dbReference type="ARBA" id="ARBA00022840"/>
    </source>
</evidence>
<keyword evidence="7 16" id="KW-0863">Zinc-finger</keyword>
<dbReference type="PROSITE" id="PS00039">
    <property type="entry name" value="DEAD_ATP_HELICASE"/>
    <property type="match status" value="1"/>
</dbReference>
<evidence type="ECO:0000313" key="25">
    <source>
        <dbReference type="Proteomes" id="UP001164929"/>
    </source>
</evidence>
<dbReference type="GO" id="GO:0005681">
    <property type="term" value="C:spliceosomal complex"/>
    <property type="evidence" value="ECO:0007669"/>
    <property type="project" value="UniProtKB-KW"/>
</dbReference>
<dbReference type="GO" id="GO:0016579">
    <property type="term" value="P:protein deubiquitination"/>
    <property type="evidence" value="ECO:0007669"/>
    <property type="project" value="InterPro"/>
</dbReference>
<dbReference type="EMBL" id="JAQIZT010000016">
    <property type="protein sequence ID" value="KAJ6967683.1"/>
    <property type="molecule type" value="Genomic_DNA"/>
</dbReference>
<dbReference type="GO" id="GO:0003723">
    <property type="term" value="F:RNA binding"/>
    <property type="evidence" value="ECO:0007669"/>
    <property type="project" value="UniProtKB-KW"/>
</dbReference>
<dbReference type="SUPFAM" id="SSF52540">
    <property type="entry name" value="P-loop containing nucleoside triphosphate hydrolases"/>
    <property type="match status" value="1"/>
</dbReference>
<comment type="subcellular location">
    <subcellularLocation>
        <location evidence="1">Nucleus</location>
    </subcellularLocation>
</comment>
<evidence type="ECO:0000259" key="19">
    <source>
        <dbReference type="PROSITE" id="PS50235"/>
    </source>
</evidence>
<dbReference type="InterPro" id="IPR013083">
    <property type="entry name" value="Znf_RING/FYVE/PHD"/>
</dbReference>
<evidence type="ECO:0000259" key="23">
    <source>
        <dbReference type="PROSITE" id="PS51195"/>
    </source>
</evidence>
<dbReference type="SMART" id="SM00487">
    <property type="entry name" value="DEXDc"/>
    <property type="match status" value="1"/>
</dbReference>
<feature type="domain" description="DEAD-box RNA helicase Q" evidence="23">
    <location>
        <begin position="10"/>
        <end position="38"/>
    </location>
</feature>
<feature type="region of interest" description="Disordered" evidence="18">
    <location>
        <begin position="492"/>
        <end position="588"/>
    </location>
</feature>
<protein>
    <submittedName>
        <fullName evidence="24">U4/U6.U5 tri-snRNP-associated protein 2-like</fullName>
    </submittedName>
</protein>
<gene>
    <name evidence="24" type="ORF">NC653_035797</name>
</gene>
<evidence type="ECO:0000256" key="16">
    <source>
        <dbReference type="PROSITE-ProRule" id="PRU00502"/>
    </source>
</evidence>
<keyword evidence="5" id="KW-0747">Spliceosome</keyword>
<dbReference type="Pfam" id="PF00271">
    <property type="entry name" value="Helicase_C"/>
    <property type="match status" value="1"/>
</dbReference>
<dbReference type="GO" id="GO:0003724">
    <property type="term" value="F:RNA helicase activity"/>
    <property type="evidence" value="ECO:0007669"/>
    <property type="project" value="InterPro"/>
</dbReference>
<evidence type="ECO:0000256" key="9">
    <source>
        <dbReference type="ARBA" id="ARBA00022806"/>
    </source>
</evidence>
<feature type="domain" description="USP" evidence="19">
    <location>
        <begin position="715"/>
        <end position="1042"/>
    </location>
</feature>
<dbReference type="GO" id="GO:0004843">
    <property type="term" value="F:cysteine-type deubiquitinase activity"/>
    <property type="evidence" value="ECO:0007669"/>
    <property type="project" value="InterPro"/>
</dbReference>
<evidence type="ECO:0000256" key="18">
    <source>
        <dbReference type="SAM" id="MobiDB-lite"/>
    </source>
</evidence>
<keyword evidence="8" id="KW-0378">Hydrolase</keyword>
<feature type="domain" description="Helicase C-terminal" evidence="22">
    <location>
        <begin position="256"/>
        <end position="402"/>
    </location>
</feature>
<keyword evidence="6" id="KW-0547">Nucleotide-binding</keyword>
<dbReference type="Proteomes" id="UP001164929">
    <property type="component" value="Chromosome 16"/>
</dbReference>
<dbReference type="InterPro" id="IPR027417">
    <property type="entry name" value="P-loop_NTPase"/>
</dbReference>
<dbReference type="InterPro" id="IPR014014">
    <property type="entry name" value="RNA_helicase_DEAD_Q_motif"/>
</dbReference>
<evidence type="ECO:0000256" key="5">
    <source>
        <dbReference type="ARBA" id="ARBA00022728"/>
    </source>
</evidence>
<feature type="short sequence motif" description="Q motif" evidence="17">
    <location>
        <begin position="10"/>
        <end position="38"/>
    </location>
</feature>
<dbReference type="PROSITE" id="PS50271">
    <property type="entry name" value="ZF_UBP"/>
    <property type="match status" value="1"/>
</dbReference>
<evidence type="ECO:0000259" key="20">
    <source>
        <dbReference type="PROSITE" id="PS50271"/>
    </source>
</evidence>
<keyword evidence="3" id="KW-0507">mRNA processing</keyword>
<dbReference type="SMART" id="SM00290">
    <property type="entry name" value="ZnF_UBP"/>
    <property type="match status" value="1"/>
</dbReference>
<proteinExistence type="inferred from homology"/>
<organism evidence="24 25">
    <name type="scientific">Populus alba x Populus x berolinensis</name>
    <dbReference type="NCBI Taxonomy" id="444605"/>
    <lineage>
        <taxon>Eukaryota</taxon>
        <taxon>Viridiplantae</taxon>
        <taxon>Streptophyta</taxon>
        <taxon>Embryophyta</taxon>
        <taxon>Tracheophyta</taxon>
        <taxon>Spermatophyta</taxon>
        <taxon>Magnoliopsida</taxon>
        <taxon>eudicotyledons</taxon>
        <taxon>Gunneridae</taxon>
        <taxon>Pentapetalae</taxon>
        <taxon>rosids</taxon>
        <taxon>fabids</taxon>
        <taxon>Malpighiales</taxon>
        <taxon>Salicaceae</taxon>
        <taxon>Saliceae</taxon>
        <taxon>Populus</taxon>
    </lineage>
</organism>
<evidence type="ECO:0000256" key="17">
    <source>
        <dbReference type="PROSITE-ProRule" id="PRU00552"/>
    </source>
</evidence>